<dbReference type="RefSeq" id="WP_247462557.1">
    <property type="nucleotide sequence ID" value="NZ_JBHMAR010000024.1"/>
</dbReference>
<dbReference type="Proteomes" id="UP001589703">
    <property type="component" value="Unassembled WGS sequence"/>
</dbReference>
<name>A0ABV5VHP9_9ACTN</name>
<evidence type="ECO:0000313" key="2">
    <source>
        <dbReference type="EMBL" id="MFB9737232.1"/>
    </source>
</evidence>
<accession>A0ABV5VHP9</accession>
<reference evidence="2 3" key="1">
    <citation type="submission" date="2024-09" db="EMBL/GenBank/DDBJ databases">
        <authorList>
            <person name="Sun Q."/>
            <person name="Mori K."/>
        </authorList>
    </citation>
    <scope>NUCLEOTIDE SEQUENCE [LARGE SCALE GENOMIC DNA]</scope>
    <source>
        <strain evidence="2 3">JCM 10918</strain>
    </source>
</reference>
<feature type="region of interest" description="Disordered" evidence="1">
    <location>
        <begin position="18"/>
        <end position="44"/>
    </location>
</feature>
<dbReference type="EMBL" id="JBHMAR010000024">
    <property type="protein sequence ID" value="MFB9737232.1"/>
    <property type="molecule type" value="Genomic_DNA"/>
</dbReference>
<protein>
    <submittedName>
        <fullName evidence="2">Uncharacterized protein</fullName>
    </submittedName>
</protein>
<proteinExistence type="predicted"/>
<gene>
    <name evidence="2" type="ORF">ACFFRO_19170</name>
</gene>
<comment type="caution">
    <text evidence="2">The sequence shown here is derived from an EMBL/GenBank/DDBJ whole genome shotgun (WGS) entry which is preliminary data.</text>
</comment>
<sequence length="145" mass="15999">MGIEQHLVIAGRLCSRGLPAEDGGPDGMSGPGHRTAELASSHGLNTTDALTRARWQKRLHEDAEALAALLSARWGEPYHLGLQTTLLRTESEEIPQPWARLSHLAAHAWLWECREHGHWLVLAVADRDPADEIRLLLTATETDPP</sequence>
<organism evidence="2 3">
    <name type="scientific">Streptomyces thermocoprophilus</name>
    <dbReference type="NCBI Taxonomy" id="78356"/>
    <lineage>
        <taxon>Bacteria</taxon>
        <taxon>Bacillati</taxon>
        <taxon>Actinomycetota</taxon>
        <taxon>Actinomycetes</taxon>
        <taxon>Kitasatosporales</taxon>
        <taxon>Streptomycetaceae</taxon>
        <taxon>Streptomyces</taxon>
    </lineage>
</organism>
<keyword evidence="3" id="KW-1185">Reference proteome</keyword>
<evidence type="ECO:0000256" key="1">
    <source>
        <dbReference type="SAM" id="MobiDB-lite"/>
    </source>
</evidence>
<evidence type="ECO:0000313" key="3">
    <source>
        <dbReference type="Proteomes" id="UP001589703"/>
    </source>
</evidence>